<accession>A0A5B7IAD9</accession>
<protein>
    <submittedName>
        <fullName evidence="1">Uncharacterized protein</fullName>
    </submittedName>
</protein>
<sequence>MVLGAPAAGGAAGPSMIPPRHVACGLQIRYLGLTISSASRSLLLSSAILQRVGSLPDNVSRLCTPWEKMKSETEDSWEAFQDPAAARCRHLVTGHGCLRDTTTCRCLVFHRQEVRFPCRDSEVMSPMTVIMTRTHVVFFLSSHLPTVN</sequence>
<organism evidence="1 2">
    <name type="scientific">Portunus trituberculatus</name>
    <name type="common">Swimming crab</name>
    <name type="synonym">Neptunus trituberculatus</name>
    <dbReference type="NCBI Taxonomy" id="210409"/>
    <lineage>
        <taxon>Eukaryota</taxon>
        <taxon>Metazoa</taxon>
        <taxon>Ecdysozoa</taxon>
        <taxon>Arthropoda</taxon>
        <taxon>Crustacea</taxon>
        <taxon>Multicrustacea</taxon>
        <taxon>Malacostraca</taxon>
        <taxon>Eumalacostraca</taxon>
        <taxon>Eucarida</taxon>
        <taxon>Decapoda</taxon>
        <taxon>Pleocyemata</taxon>
        <taxon>Brachyura</taxon>
        <taxon>Eubrachyura</taxon>
        <taxon>Portunoidea</taxon>
        <taxon>Portunidae</taxon>
        <taxon>Portuninae</taxon>
        <taxon>Portunus</taxon>
    </lineage>
</organism>
<evidence type="ECO:0000313" key="1">
    <source>
        <dbReference type="EMBL" id="MPC79175.1"/>
    </source>
</evidence>
<proteinExistence type="predicted"/>
<comment type="caution">
    <text evidence="1">The sequence shown here is derived from an EMBL/GenBank/DDBJ whole genome shotgun (WGS) entry which is preliminary data.</text>
</comment>
<dbReference type="AlphaFoldDB" id="A0A5B7IAD9"/>
<keyword evidence="2" id="KW-1185">Reference proteome</keyword>
<reference evidence="1 2" key="1">
    <citation type="submission" date="2019-05" db="EMBL/GenBank/DDBJ databases">
        <title>Another draft genome of Portunus trituberculatus and its Hox gene families provides insights of decapod evolution.</title>
        <authorList>
            <person name="Jeong J.-H."/>
            <person name="Song I."/>
            <person name="Kim S."/>
            <person name="Choi T."/>
            <person name="Kim D."/>
            <person name="Ryu S."/>
            <person name="Kim W."/>
        </authorList>
    </citation>
    <scope>NUCLEOTIDE SEQUENCE [LARGE SCALE GENOMIC DNA]</scope>
    <source>
        <tissue evidence="1">Muscle</tissue>
    </source>
</reference>
<gene>
    <name evidence="1" type="ORF">E2C01_073689</name>
</gene>
<name>A0A5B7IAD9_PORTR</name>
<dbReference type="EMBL" id="VSRR010050427">
    <property type="protein sequence ID" value="MPC79175.1"/>
    <property type="molecule type" value="Genomic_DNA"/>
</dbReference>
<dbReference type="Proteomes" id="UP000324222">
    <property type="component" value="Unassembled WGS sequence"/>
</dbReference>
<evidence type="ECO:0000313" key="2">
    <source>
        <dbReference type="Proteomes" id="UP000324222"/>
    </source>
</evidence>